<dbReference type="GO" id="GO:0044790">
    <property type="term" value="P:suppression of viral release by host"/>
    <property type="evidence" value="ECO:0007669"/>
    <property type="project" value="TreeGrafter"/>
</dbReference>
<dbReference type="InterPro" id="IPR047153">
    <property type="entry name" value="TRIM45/56/19-like"/>
</dbReference>
<evidence type="ECO:0000313" key="7">
    <source>
        <dbReference type="EMBL" id="OWK08926.1"/>
    </source>
</evidence>
<keyword evidence="4" id="KW-0175">Coiled coil</keyword>
<dbReference type="InterPro" id="IPR021978">
    <property type="entry name" value="PML-like_CC"/>
</dbReference>
<dbReference type="Proteomes" id="UP000242450">
    <property type="component" value="Chromosome 13"/>
</dbReference>
<evidence type="ECO:0000256" key="5">
    <source>
        <dbReference type="SAM" id="MobiDB-lite"/>
    </source>
</evidence>
<evidence type="ECO:0000256" key="1">
    <source>
        <dbReference type="ARBA" id="ARBA00022771"/>
    </source>
</evidence>
<keyword evidence="1 3" id="KW-0479">Metal-binding</keyword>
<dbReference type="InterPro" id="IPR000315">
    <property type="entry name" value="Znf_B-box"/>
</dbReference>
<dbReference type="GO" id="GO:0008270">
    <property type="term" value="F:zinc ion binding"/>
    <property type="evidence" value="ECO:0007669"/>
    <property type="project" value="UniProtKB-KW"/>
</dbReference>
<feature type="coiled-coil region" evidence="4">
    <location>
        <begin position="32"/>
        <end position="59"/>
    </location>
</feature>
<evidence type="ECO:0000313" key="8">
    <source>
        <dbReference type="Proteomes" id="UP000242450"/>
    </source>
</evidence>
<reference evidence="7 8" key="1">
    <citation type="journal article" date="2018" name="Mol. Genet. Genomics">
        <title>The red deer Cervus elaphus genome CerEla1.0: sequencing, annotating, genes, and chromosomes.</title>
        <authorList>
            <person name="Bana N.A."/>
            <person name="Nyiri A."/>
            <person name="Nagy J."/>
            <person name="Frank K."/>
            <person name="Nagy T."/>
            <person name="Steger V."/>
            <person name="Schiller M."/>
            <person name="Lakatos P."/>
            <person name="Sugar L."/>
            <person name="Horn P."/>
            <person name="Barta E."/>
            <person name="Orosz L."/>
        </authorList>
    </citation>
    <scope>NUCLEOTIDE SEQUENCE [LARGE SCALE GENOMIC DNA]</scope>
    <source>
        <strain evidence="7">Hungarian</strain>
    </source>
</reference>
<feature type="region of interest" description="Disordered" evidence="5">
    <location>
        <begin position="155"/>
        <end position="218"/>
    </location>
</feature>
<evidence type="ECO:0000256" key="3">
    <source>
        <dbReference type="PROSITE-ProRule" id="PRU00024"/>
    </source>
</evidence>
<gene>
    <name evidence="7" type="ORF">Celaphus_00015380</name>
</gene>
<dbReference type="PANTHER" id="PTHR25462">
    <property type="entry name" value="BONUS, ISOFORM C-RELATED"/>
    <property type="match status" value="1"/>
</dbReference>
<accession>A0A212CSE1</accession>
<dbReference type="OrthoDB" id="10250935at2759"/>
<keyword evidence="8" id="KW-1185">Reference proteome</keyword>
<feature type="non-terminal residue" evidence="7">
    <location>
        <position position="1"/>
    </location>
</feature>
<dbReference type="PANTHER" id="PTHR25462:SF302">
    <property type="entry name" value="PROTEIN PML"/>
    <property type="match status" value="1"/>
</dbReference>
<dbReference type="AlphaFoldDB" id="A0A212CSE1"/>
<evidence type="ECO:0000259" key="6">
    <source>
        <dbReference type="PROSITE" id="PS50119"/>
    </source>
</evidence>
<comment type="caution">
    <text evidence="7">The sequence shown here is derived from an EMBL/GenBank/DDBJ whole genome shotgun (WGS) entry which is preliminary data.</text>
</comment>
<dbReference type="GO" id="GO:0016605">
    <property type="term" value="C:PML body"/>
    <property type="evidence" value="ECO:0007669"/>
    <property type="project" value="TreeGrafter"/>
</dbReference>
<feature type="domain" description="B box-type" evidence="6">
    <location>
        <begin position="1"/>
        <end position="21"/>
    </location>
</feature>
<feature type="non-terminal residue" evidence="7">
    <location>
        <position position="273"/>
    </location>
</feature>
<protein>
    <submittedName>
        <fullName evidence="7">PML</fullName>
    </submittedName>
</protein>
<feature type="compositionally biased region" description="Polar residues" evidence="5">
    <location>
        <begin position="170"/>
        <end position="181"/>
    </location>
</feature>
<dbReference type="GO" id="GO:0045087">
    <property type="term" value="P:innate immune response"/>
    <property type="evidence" value="ECO:0007669"/>
    <property type="project" value="TreeGrafter"/>
</dbReference>
<dbReference type="GO" id="GO:0008630">
    <property type="term" value="P:intrinsic apoptotic signaling pathway in response to DNA damage"/>
    <property type="evidence" value="ECO:0007669"/>
    <property type="project" value="TreeGrafter"/>
</dbReference>
<feature type="compositionally biased region" description="Basic and acidic residues" evidence="5">
    <location>
        <begin position="155"/>
        <end position="166"/>
    </location>
</feature>
<proteinExistence type="predicted"/>
<keyword evidence="1 3" id="KW-0863">Zinc-finger</keyword>
<evidence type="ECO:0000256" key="4">
    <source>
        <dbReference type="SAM" id="Coils"/>
    </source>
</evidence>
<dbReference type="PROSITE" id="PS50119">
    <property type="entry name" value="ZF_BBOX"/>
    <property type="match status" value="1"/>
</dbReference>
<name>A0A212CSE1_CEREH</name>
<evidence type="ECO:0000256" key="2">
    <source>
        <dbReference type="ARBA" id="ARBA00022833"/>
    </source>
</evidence>
<sequence>IYCRGCSKPLCCSCALLDRDHSDLKCDISTEIQQRQDELDTMTQDLQEQDRAFAAAQAQMRSAITQLGRVRADTEEFIRERVREVVAHVLELERELLEGVGARYQRDYEEIAGQLGRLDAVLQRIRMGSVLEVTNTATPQKRKACQTECPRKVIKMESEEGEESRLARSSPEQPRPSTSRAVSPPHLDGPPSPKSPIIRDELSLPDSNHQTSDPAETGREWGWAAQAEACILSSRGWVGPLLCIPMPFPGSPRPAAFPVCLVLSCHQTGKGKS</sequence>
<dbReference type="Pfam" id="PF12126">
    <property type="entry name" value="PML_CC"/>
    <property type="match status" value="2"/>
</dbReference>
<keyword evidence="2" id="KW-0862">Zinc</keyword>
<feature type="compositionally biased region" description="Polar residues" evidence="5">
    <location>
        <begin position="205"/>
        <end position="214"/>
    </location>
</feature>
<dbReference type="EMBL" id="MKHE01000013">
    <property type="protein sequence ID" value="OWK08926.1"/>
    <property type="molecule type" value="Genomic_DNA"/>
</dbReference>
<organism evidence="7 8">
    <name type="scientific">Cervus elaphus hippelaphus</name>
    <name type="common">European red deer</name>
    <dbReference type="NCBI Taxonomy" id="46360"/>
    <lineage>
        <taxon>Eukaryota</taxon>
        <taxon>Metazoa</taxon>
        <taxon>Chordata</taxon>
        <taxon>Craniata</taxon>
        <taxon>Vertebrata</taxon>
        <taxon>Euteleostomi</taxon>
        <taxon>Mammalia</taxon>
        <taxon>Eutheria</taxon>
        <taxon>Laurasiatheria</taxon>
        <taxon>Artiodactyla</taxon>
        <taxon>Ruminantia</taxon>
        <taxon>Pecora</taxon>
        <taxon>Cervidae</taxon>
        <taxon>Cervinae</taxon>
        <taxon>Cervus</taxon>
    </lineage>
</organism>